<proteinExistence type="predicted"/>
<gene>
    <name evidence="2" type="ORF">EVAR_98656_1</name>
</gene>
<keyword evidence="3" id="KW-1185">Reference proteome</keyword>
<dbReference type="AlphaFoldDB" id="A0A4C1XYH2"/>
<evidence type="ECO:0000256" key="1">
    <source>
        <dbReference type="SAM" id="MobiDB-lite"/>
    </source>
</evidence>
<name>A0A4C1XYH2_EUMVA</name>
<dbReference type="Proteomes" id="UP000299102">
    <property type="component" value="Unassembled WGS sequence"/>
</dbReference>
<organism evidence="2 3">
    <name type="scientific">Eumeta variegata</name>
    <name type="common">Bagworm moth</name>
    <name type="synonym">Eumeta japonica</name>
    <dbReference type="NCBI Taxonomy" id="151549"/>
    <lineage>
        <taxon>Eukaryota</taxon>
        <taxon>Metazoa</taxon>
        <taxon>Ecdysozoa</taxon>
        <taxon>Arthropoda</taxon>
        <taxon>Hexapoda</taxon>
        <taxon>Insecta</taxon>
        <taxon>Pterygota</taxon>
        <taxon>Neoptera</taxon>
        <taxon>Endopterygota</taxon>
        <taxon>Lepidoptera</taxon>
        <taxon>Glossata</taxon>
        <taxon>Ditrysia</taxon>
        <taxon>Tineoidea</taxon>
        <taxon>Psychidae</taxon>
        <taxon>Oiketicinae</taxon>
        <taxon>Eumeta</taxon>
    </lineage>
</organism>
<dbReference type="EMBL" id="BGZK01000987">
    <property type="protein sequence ID" value="GBP67602.1"/>
    <property type="molecule type" value="Genomic_DNA"/>
</dbReference>
<reference evidence="2 3" key="1">
    <citation type="journal article" date="2019" name="Commun. Biol.">
        <title>The bagworm genome reveals a unique fibroin gene that provides high tensile strength.</title>
        <authorList>
            <person name="Kono N."/>
            <person name="Nakamura H."/>
            <person name="Ohtoshi R."/>
            <person name="Tomita M."/>
            <person name="Numata K."/>
            <person name="Arakawa K."/>
        </authorList>
    </citation>
    <scope>NUCLEOTIDE SEQUENCE [LARGE SCALE GENOMIC DNA]</scope>
</reference>
<evidence type="ECO:0000313" key="2">
    <source>
        <dbReference type="EMBL" id="GBP67602.1"/>
    </source>
</evidence>
<sequence length="90" mass="9340">MRSRKEPIPKPPGSIGAYASSQALKRSSPANAPYPGSAITVSPTGTRPVIASILRAASNAWAPTAQRNAHATGTQTVHPPASYTNKRPHG</sequence>
<feature type="region of interest" description="Disordered" evidence="1">
    <location>
        <begin position="63"/>
        <end position="90"/>
    </location>
</feature>
<feature type="compositionally biased region" description="Polar residues" evidence="1">
    <location>
        <begin position="65"/>
        <end position="90"/>
    </location>
</feature>
<evidence type="ECO:0000313" key="3">
    <source>
        <dbReference type="Proteomes" id="UP000299102"/>
    </source>
</evidence>
<accession>A0A4C1XYH2</accession>
<protein>
    <submittedName>
        <fullName evidence="2">Uncharacterized protein</fullName>
    </submittedName>
</protein>
<comment type="caution">
    <text evidence="2">The sequence shown here is derived from an EMBL/GenBank/DDBJ whole genome shotgun (WGS) entry which is preliminary data.</text>
</comment>